<dbReference type="InterPro" id="IPR003136">
    <property type="entry name" value="Cytidylate_kin"/>
</dbReference>
<evidence type="ECO:0000256" key="8">
    <source>
        <dbReference type="HAMAP-Rule" id="MF_00238"/>
    </source>
</evidence>
<keyword evidence="5 8" id="KW-0067">ATP-binding</keyword>
<proteinExistence type="inferred from homology"/>
<organism evidence="10 11">
    <name type="scientific">Azospirillum cavernae</name>
    <dbReference type="NCBI Taxonomy" id="2320860"/>
    <lineage>
        <taxon>Bacteria</taxon>
        <taxon>Pseudomonadati</taxon>
        <taxon>Pseudomonadota</taxon>
        <taxon>Alphaproteobacteria</taxon>
        <taxon>Rhodospirillales</taxon>
        <taxon>Azospirillaceae</taxon>
        <taxon>Azospirillum</taxon>
    </lineage>
</organism>
<dbReference type="InterPro" id="IPR027417">
    <property type="entry name" value="P-loop_NTPase"/>
</dbReference>
<comment type="catalytic activity">
    <reaction evidence="7 8">
        <text>CMP + ATP = CDP + ADP</text>
        <dbReference type="Rhea" id="RHEA:11600"/>
        <dbReference type="ChEBI" id="CHEBI:30616"/>
        <dbReference type="ChEBI" id="CHEBI:58069"/>
        <dbReference type="ChEBI" id="CHEBI:60377"/>
        <dbReference type="ChEBI" id="CHEBI:456216"/>
        <dbReference type="EC" id="2.7.4.25"/>
    </reaction>
</comment>
<evidence type="ECO:0000256" key="1">
    <source>
        <dbReference type="ARBA" id="ARBA00009427"/>
    </source>
</evidence>
<reference evidence="10 11" key="1">
    <citation type="submission" date="2018-09" db="EMBL/GenBank/DDBJ databases">
        <authorList>
            <person name="Zhu H."/>
        </authorList>
    </citation>
    <scope>NUCLEOTIDE SEQUENCE [LARGE SCALE GENOMIC DNA]</scope>
    <source>
        <strain evidence="10 11">K2W22B-5</strain>
    </source>
</reference>
<dbReference type="GO" id="GO:0036430">
    <property type="term" value="F:CMP kinase activity"/>
    <property type="evidence" value="ECO:0007669"/>
    <property type="project" value="RHEA"/>
</dbReference>
<accession>A0A418W426</accession>
<dbReference type="EC" id="2.7.4.25" evidence="8"/>
<keyword evidence="11" id="KW-1185">Reference proteome</keyword>
<dbReference type="GO" id="GO:0005737">
    <property type="term" value="C:cytoplasm"/>
    <property type="evidence" value="ECO:0007669"/>
    <property type="project" value="UniProtKB-SubCell"/>
</dbReference>
<dbReference type="Pfam" id="PF02224">
    <property type="entry name" value="Cytidylate_kin"/>
    <property type="match status" value="1"/>
</dbReference>
<feature type="binding site" evidence="8">
    <location>
        <begin position="13"/>
        <end position="21"/>
    </location>
    <ligand>
        <name>ATP</name>
        <dbReference type="ChEBI" id="CHEBI:30616"/>
    </ligand>
</feature>
<keyword evidence="4 8" id="KW-0418">Kinase</keyword>
<evidence type="ECO:0000256" key="6">
    <source>
        <dbReference type="ARBA" id="ARBA00047615"/>
    </source>
</evidence>
<sequence>MTAANPIVIAIDGPAASGKGTLSQRIADAFGFAHLDTGVLYRAVGLSVLRAGGDPADNAAAARAARALDPDHPILREVALRTDEAAQAASKVAAVPEVRAALLDFQRRFTQHPPGGAPGSVLDGRDIGTVVCPDASAKLFVTASLEVRAERRLKELRSRGIPAIPSDVLEDMKTRDARDSQRAVAPLRPAVDAFVLDTSALDADEVFARAVDHIGSKTGLRPSA</sequence>
<dbReference type="CDD" id="cd02020">
    <property type="entry name" value="CMPK"/>
    <property type="match status" value="1"/>
</dbReference>
<dbReference type="EMBL" id="QYUL01000001">
    <property type="protein sequence ID" value="RJF84738.1"/>
    <property type="molecule type" value="Genomic_DNA"/>
</dbReference>
<keyword evidence="3 8" id="KW-0547">Nucleotide-binding</keyword>
<name>A0A418W426_9PROT</name>
<evidence type="ECO:0000259" key="9">
    <source>
        <dbReference type="Pfam" id="PF02224"/>
    </source>
</evidence>
<comment type="catalytic activity">
    <reaction evidence="6 8">
        <text>dCMP + ATP = dCDP + ADP</text>
        <dbReference type="Rhea" id="RHEA:25094"/>
        <dbReference type="ChEBI" id="CHEBI:30616"/>
        <dbReference type="ChEBI" id="CHEBI:57566"/>
        <dbReference type="ChEBI" id="CHEBI:58593"/>
        <dbReference type="ChEBI" id="CHEBI:456216"/>
        <dbReference type="EC" id="2.7.4.25"/>
    </reaction>
</comment>
<evidence type="ECO:0000256" key="2">
    <source>
        <dbReference type="ARBA" id="ARBA00022679"/>
    </source>
</evidence>
<dbReference type="InterPro" id="IPR011994">
    <property type="entry name" value="Cytidylate_kinase_dom"/>
</dbReference>
<feature type="domain" description="Cytidylate kinase" evidence="9">
    <location>
        <begin position="9"/>
        <end position="214"/>
    </location>
</feature>
<keyword evidence="2 8" id="KW-0808">Transferase</keyword>
<dbReference type="SUPFAM" id="SSF52540">
    <property type="entry name" value="P-loop containing nucleoside triphosphate hydrolases"/>
    <property type="match status" value="1"/>
</dbReference>
<evidence type="ECO:0000256" key="4">
    <source>
        <dbReference type="ARBA" id="ARBA00022777"/>
    </source>
</evidence>
<evidence type="ECO:0000313" key="11">
    <source>
        <dbReference type="Proteomes" id="UP000283458"/>
    </source>
</evidence>
<comment type="caution">
    <text evidence="10">The sequence shown here is derived from an EMBL/GenBank/DDBJ whole genome shotgun (WGS) entry which is preliminary data.</text>
</comment>
<dbReference type="Proteomes" id="UP000283458">
    <property type="component" value="Unassembled WGS sequence"/>
</dbReference>
<gene>
    <name evidence="8" type="primary">cmk</name>
    <name evidence="10" type="ORF">D3877_09605</name>
</gene>
<keyword evidence="8" id="KW-0963">Cytoplasm</keyword>
<dbReference type="NCBIfam" id="TIGR00017">
    <property type="entry name" value="cmk"/>
    <property type="match status" value="1"/>
</dbReference>
<protein>
    <recommendedName>
        <fullName evidence="8">Cytidylate kinase</fullName>
        <shortName evidence="8">CK</shortName>
        <ecNumber evidence="8">2.7.4.25</ecNumber>
    </recommendedName>
    <alternativeName>
        <fullName evidence="8">Cytidine monophosphate kinase</fullName>
        <shortName evidence="8">CMP kinase</shortName>
    </alternativeName>
</protein>
<dbReference type="GO" id="GO:0005524">
    <property type="term" value="F:ATP binding"/>
    <property type="evidence" value="ECO:0007669"/>
    <property type="project" value="UniProtKB-UniRule"/>
</dbReference>
<dbReference type="HAMAP" id="MF_00238">
    <property type="entry name" value="Cytidyl_kinase_type1"/>
    <property type="match status" value="1"/>
</dbReference>
<dbReference type="GO" id="GO:0006220">
    <property type="term" value="P:pyrimidine nucleotide metabolic process"/>
    <property type="evidence" value="ECO:0007669"/>
    <property type="project" value="UniProtKB-UniRule"/>
</dbReference>
<comment type="similarity">
    <text evidence="1 8">Belongs to the cytidylate kinase family. Type 1 subfamily.</text>
</comment>
<dbReference type="Gene3D" id="3.40.50.300">
    <property type="entry name" value="P-loop containing nucleotide triphosphate hydrolases"/>
    <property type="match status" value="1"/>
</dbReference>
<dbReference type="GO" id="GO:0036431">
    <property type="term" value="F:dCMP kinase activity"/>
    <property type="evidence" value="ECO:0007669"/>
    <property type="project" value="InterPro"/>
</dbReference>
<dbReference type="AlphaFoldDB" id="A0A418W426"/>
<evidence type="ECO:0000256" key="5">
    <source>
        <dbReference type="ARBA" id="ARBA00022840"/>
    </source>
</evidence>
<comment type="subcellular location">
    <subcellularLocation>
        <location evidence="8">Cytoplasm</location>
    </subcellularLocation>
</comment>
<evidence type="ECO:0000256" key="7">
    <source>
        <dbReference type="ARBA" id="ARBA00048478"/>
    </source>
</evidence>
<evidence type="ECO:0000313" key="10">
    <source>
        <dbReference type="EMBL" id="RJF84738.1"/>
    </source>
</evidence>
<evidence type="ECO:0000256" key="3">
    <source>
        <dbReference type="ARBA" id="ARBA00022741"/>
    </source>
</evidence>
<dbReference type="OrthoDB" id="9807434at2"/>